<proteinExistence type="predicted"/>
<dbReference type="Proteomes" id="UP000502823">
    <property type="component" value="Unassembled WGS sequence"/>
</dbReference>
<feature type="domain" description="VIT" evidence="1">
    <location>
        <begin position="1"/>
        <end position="52"/>
    </location>
</feature>
<evidence type="ECO:0000313" key="2">
    <source>
        <dbReference type="EMBL" id="GFG33643.1"/>
    </source>
</evidence>
<organism evidence="2 3">
    <name type="scientific">Coptotermes formosanus</name>
    <name type="common">Formosan subterranean termite</name>
    <dbReference type="NCBI Taxonomy" id="36987"/>
    <lineage>
        <taxon>Eukaryota</taxon>
        <taxon>Metazoa</taxon>
        <taxon>Ecdysozoa</taxon>
        <taxon>Arthropoda</taxon>
        <taxon>Hexapoda</taxon>
        <taxon>Insecta</taxon>
        <taxon>Pterygota</taxon>
        <taxon>Neoptera</taxon>
        <taxon>Polyneoptera</taxon>
        <taxon>Dictyoptera</taxon>
        <taxon>Blattodea</taxon>
        <taxon>Blattoidea</taxon>
        <taxon>Termitoidae</taxon>
        <taxon>Rhinotermitidae</taxon>
        <taxon>Coptotermes</taxon>
    </lineage>
</organism>
<dbReference type="PROSITE" id="PS51468">
    <property type="entry name" value="VIT"/>
    <property type="match status" value="1"/>
</dbReference>
<dbReference type="PANTHER" id="PTHR10338">
    <property type="entry name" value="INTER-ALPHA-TRYPSIN INHIBITOR HEAVY CHAIN FAMILY MEMBER"/>
    <property type="match status" value="1"/>
</dbReference>
<keyword evidence="3" id="KW-1185">Reference proteome</keyword>
<sequence>MVVNTLHVSSDIRHRYAKTVVYSKITNAGNTSNQATFSVTLPDTAFISGFFM</sequence>
<dbReference type="PANTHER" id="PTHR10338:SF108">
    <property type="entry name" value="INTER-ALPHA-TRYPSIN INHIBITOR HEAVY CHAIN H4-LIKE PROTEIN"/>
    <property type="match status" value="1"/>
</dbReference>
<dbReference type="OrthoDB" id="299997at2759"/>
<dbReference type="Pfam" id="PF08487">
    <property type="entry name" value="VIT"/>
    <property type="match status" value="1"/>
</dbReference>
<dbReference type="InterPro" id="IPR050934">
    <property type="entry name" value="ITIH"/>
</dbReference>
<dbReference type="EMBL" id="BLKM01000443">
    <property type="protein sequence ID" value="GFG33643.1"/>
    <property type="molecule type" value="Genomic_DNA"/>
</dbReference>
<gene>
    <name evidence="2" type="ORF">Cfor_01524</name>
</gene>
<evidence type="ECO:0000259" key="1">
    <source>
        <dbReference type="PROSITE" id="PS51468"/>
    </source>
</evidence>
<dbReference type="InParanoid" id="A0A6L2PM08"/>
<name>A0A6L2PM08_COPFO</name>
<reference evidence="3" key="1">
    <citation type="submission" date="2020-01" db="EMBL/GenBank/DDBJ databases">
        <title>Draft genome sequence of the Termite Coptotermes fromosanus.</title>
        <authorList>
            <person name="Itakura S."/>
            <person name="Yosikawa Y."/>
            <person name="Umezawa K."/>
        </authorList>
    </citation>
    <scope>NUCLEOTIDE SEQUENCE [LARGE SCALE GENOMIC DNA]</scope>
</reference>
<dbReference type="InterPro" id="IPR013694">
    <property type="entry name" value="VIT"/>
</dbReference>
<evidence type="ECO:0000313" key="3">
    <source>
        <dbReference type="Proteomes" id="UP000502823"/>
    </source>
</evidence>
<dbReference type="AlphaFoldDB" id="A0A6L2PM08"/>
<protein>
    <recommendedName>
        <fullName evidence="1">VIT domain-containing protein</fullName>
    </recommendedName>
</protein>
<comment type="caution">
    <text evidence="2">The sequence shown here is derived from an EMBL/GenBank/DDBJ whole genome shotgun (WGS) entry which is preliminary data.</text>
</comment>
<accession>A0A6L2PM08</accession>